<protein>
    <recommendedName>
        <fullName evidence="3">Glutamate-rich protein GrpB</fullName>
    </recommendedName>
</protein>
<reference evidence="1 2" key="2">
    <citation type="journal article" date="2016" name="Sci. Rep.">
        <title>A novel serine protease, Sep1, from Bacillus firmus DS-1 has nematicidal activity and degrades multiple intestinal-associated nematode proteins.</title>
        <authorList>
            <person name="Geng C."/>
            <person name="Nie X."/>
            <person name="Tang Z."/>
            <person name="Zhang Y."/>
            <person name="Lin J."/>
            <person name="Sun M."/>
            <person name="Peng D."/>
        </authorList>
    </citation>
    <scope>NUCLEOTIDE SEQUENCE [LARGE SCALE GENOMIC DNA]</scope>
    <source>
        <strain evidence="1 2">DS1</strain>
    </source>
</reference>
<dbReference type="EMBL" id="APVL01000007">
    <property type="protein sequence ID" value="EWG11086.1"/>
    <property type="molecule type" value="Genomic_DNA"/>
</dbReference>
<dbReference type="Gene3D" id="3.30.460.10">
    <property type="entry name" value="Beta Polymerase, domain 2"/>
    <property type="match status" value="1"/>
</dbReference>
<proteinExistence type="predicted"/>
<dbReference type="RefSeq" id="WP_035329857.1">
    <property type="nucleotide sequence ID" value="NZ_APVL01000007.1"/>
</dbReference>
<reference evidence="2" key="1">
    <citation type="submission" date="2013-03" db="EMBL/GenBank/DDBJ databases">
        <title>Draft genome sequence of Bacillus firmus DS1.</title>
        <authorList>
            <person name="Peng D."/>
            <person name="Zhu L."/>
            <person name="Sun M."/>
        </authorList>
    </citation>
    <scope>NUCLEOTIDE SEQUENCE [LARGE SCALE GENOMIC DNA]</scope>
    <source>
        <strain evidence="2">DS1</strain>
    </source>
</reference>
<sequence length="179" mass="20878">MRRKVEVTVYDSDWEFKFQSEAELIKTIFKKEIRAIHHIGSTSIPGLAAKPVIDIMPVVIDIKMVDRFNTEMISLGYEPRGENGLPGRRYFQKGGNQRTHHVHIYEKGSPEITRHLAFRDYLRENEEDAKQYGALKMKLAKQFPFNIDSYIKGKEALVQEIEMKAVEWCKKRHSVQAIQ</sequence>
<dbReference type="InterPro" id="IPR043519">
    <property type="entry name" value="NT_sf"/>
</dbReference>
<dbReference type="SUPFAM" id="SSF81301">
    <property type="entry name" value="Nucleotidyltransferase"/>
    <property type="match status" value="1"/>
</dbReference>
<dbReference type="PATRIC" id="fig|1307436.3.peg.2426"/>
<evidence type="ECO:0000313" key="2">
    <source>
        <dbReference type="Proteomes" id="UP000019270"/>
    </source>
</evidence>
<comment type="caution">
    <text evidence="1">The sequence shown here is derived from an EMBL/GenBank/DDBJ whole genome shotgun (WGS) entry which is preliminary data.</text>
</comment>
<evidence type="ECO:0000313" key="1">
    <source>
        <dbReference type="EMBL" id="EWG11086.1"/>
    </source>
</evidence>
<dbReference type="OrthoDB" id="9799092at2"/>
<dbReference type="PANTHER" id="PTHR34822:SF1">
    <property type="entry name" value="GRPB FAMILY PROTEIN"/>
    <property type="match status" value="1"/>
</dbReference>
<dbReference type="eggNOG" id="COG2320">
    <property type="taxonomic scope" value="Bacteria"/>
</dbReference>
<dbReference type="AlphaFoldDB" id="W7L6N8"/>
<evidence type="ECO:0008006" key="3">
    <source>
        <dbReference type="Google" id="ProtNLM"/>
    </source>
</evidence>
<dbReference type="InterPro" id="IPR007344">
    <property type="entry name" value="GrpB/CoaE"/>
</dbReference>
<organism evidence="1 2">
    <name type="scientific">Cytobacillus firmus DS1</name>
    <dbReference type="NCBI Taxonomy" id="1307436"/>
    <lineage>
        <taxon>Bacteria</taxon>
        <taxon>Bacillati</taxon>
        <taxon>Bacillota</taxon>
        <taxon>Bacilli</taxon>
        <taxon>Bacillales</taxon>
        <taxon>Bacillaceae</taxon>
        <taxon>Cytobacillus</taxon>
    </lineage>
</organism>
<accession>W7L6N8</accession>
<dbReference type="Pfam" id="PF04229">
    <property type="entry name" value="GrpB"/>
    <property type="match status" value="1"/>
</dbReference>
<name>W7L6N8_CYTFI</name>
<dbReference type="Proteomes" id="UP000019270">
    <property type="component" value="Unassembled WGS sequence"/>
</dbReference>
<gene>
    <name evidence="1" type="ORF">PBF_11357</name>
</gene>
<dbReference type="PANTHER" id="PTHR34822">
    <property type="entry name" value="GRPB DOMAIN PROTEIN (AFU_ORTHOLOGUE AFUA_1G01530)"/>
    <property type="match status" value="1"/>
</dbReference>